<dbReference type="EMBL" id="CABFNO020001300">
    <property type="protein sequence ID" value="CAG9978480.1"/>
    <property type="molecule type" value="Genomic_DNA"/>
</dbReference>
<feature type="transmembrane region" description="Helical" evidence="5">
    <location>
        <begin position="285"/>
        <end position="304"/>
    </location>
</feature>
<feature type="transmembrane region" description="Helical" evidence="5">
    <location>
        <begin position="181"/>
        <end position="200"/>
    </location>
</feature>
<evidence type="ECO:0000256" key="5">
    <source>
        <dbReference type="SAM" id="Phobius"/>
    </source>
</evidence>
<keyword evidence="2 5" id="KW-0812">Transmembrane</keyword>
<dbReference type="OrthoDB" id="3357846at2759"/>
<keyword evidence="4 5" id="KW-0472">Membrane</keyword>
<dbReference type="PANTHER" id="PTHR23502:SF23">
    <property type="entry name" value="FLUCONAZOLE RESISTANCE PROTEIN 1"/>
    <property type="match status" value="1"/>
</dbReference>
<gene>
    <name evidence="6" type="ORF">CBYS24578_00009210</name>
</gene>
<evidence type="ECO:0000256" key="3">
    <source>
        <dbReference type="ARBA" id="ARBA00022989"/>
    </source>
</evidence>
<proteinExistence type="predicted"/>
<feature type="transmembrane region" description="Helical" evidence="5">
    <location>
        <begin position="36"/>
        <end position="59"/>
    </location>
</feature>
<protein>
    <recommendedName>
        <fullName evidence="8">Major facilitator superfamily (MFS) profile domain-containing protein</fullName>
    </recommendedName>
</protein>
<feature type="transmembrane region" description="Helical" evidence="5">
    <location>
        <begin position="65"/>
        <end position="84"/>
    </location>
</feature>
<evidence type="ECO:0000256" key="4">
    <source>
        <dbReference type="ARBA" id="ARBA00023136"/>
    </source>
</evidence>
<dbReference type="Pfam" id="PF07690">
    <property type="entry name" value="MFS_1"/>
    <property type="match status" value="1"/>
</dbReference>
<dbReference type="SUPFAM" id="SSF103473">
    <property type="entry name" value="MFS general substrate transporter"/>
    <property type="match status" value="1"/>
</dbReference>
<keyword evidence="7" id="KW-1185">Reference proteome</keyword>
<dbReference type="InterPro" id="IPR036259">
    <property type="entry name" value="MFS_trans_sf"/>
</dbReference>
<name>A0A9N9XXC9_9HYPO</name>
<reference evidence="7" key="1">
    <citation type="submission" date="2019-06" db="EMBL/GenBank/DDBJ databases">
        <authorList>
            <person name="Broberg M."/>
        </authorList>
    </citation>
    <scope>NUCLEOTIDE SEQUENCE [LARGE SCALE GENOMIC DNA]</scope>
</reference>
<evidence type="ECO:0000256" key="2">
    <source>
        <dbReference type="ARBA" id="ARBA00022692"/>
    </source>
</evidence>
<reference evidence="6 7" key="2">
    <citation type="submission" date="2021-10" db="EMBL/GenBank/DDBJ databases">
        <authorList>
            <person name="Piombo E."/>
        </authorList>
    </citation>
    <scope>NUCLEOTIDE SEQUENCE [LARGE SCALE GENOMIC DNA]</scope>
</reference>
<dbReference type="Gene3D" id="1.20.1250.20">
    <property type="entry name" value="MFS general substrate transporter like domains"/>
    <property type="match status" value="1"/>
</dbReference>
<feature type="transmembrane region" description="Helical" evidence="5">
    <location>
        <begin position="316"/>
        <end position="336"/>
    </location>
</feature>
<sequence>MMILRFFQGFFGSPILSAGGASLSDISDVYHRPFALYTWAVFSFARPSIGSILAGYTIPHLGWRWSLWEIMIFVGPAAVLHLFLPETPAETILYRRPIRIRHLSADSRYRTRSEIQTINITSGDRLYQFLIMPWRINALNPSILFTSIYTGLLYAIFNSMFKFFPIVYGPVYGMSGGQTGLVLLCNIIAIVLAAVPYFTYVSLGVNAPSRAGKKLSPEDRLLPALVASVFIPAGIFLFGWTSRPDIHWIVPTIGIVFSTGSFAVILQCIFVYIGLSYPRYAASLFAGKSFAKAVVAFGGVLWAHPLYESLGLQKGMSLLGALCAVCVSGIFVLYAFGERLRKKSRFAV</sequence>
<evidence type="ECO:0000313" key="7">
    <source>
        <dbReference type="Proteomes" id="UP000754883"/>
    </source>
</evidence>
<feature type="transmembrane region" description="Helical" evidence="5">
    <location>
        <begin position="221"/>
        <end position="240"/>
    </location>
</feature>
<dbReference type="InterPro" id="IPR011701">
    <property type="entry name" value="MFS"/>
</dbReference>
<dbReference type="AlphaFoldDB" id="A0A9N9XXC9"/>
<dbReference type="GO" id="GO:0005886">
    <property type="term" value="C:plasma membrane"/>
    <property type="evidence" value="ECO:0007669"/>
    <property type="project" value="TreeGrafter"/>
</dbReference>
<keyword evidence="3 5" id="KW-1133">Transmembrane helix</keyword>
<evidence type="ECO:0008006" key="8">
    <source>
        <dbReference type="Google" id="ProtNLM"/>
    </source>
</evidence>
<dbReference type="Proteomes" id="UP000754883">
    <property type="component" value="Unassembled WGS sequence"/>
</dbReference>
<dbReference type="GO" id="GO:0015244">
    <property type="term" value="F:fluconazole transmembrane transporter activity"/>
    <property type="evidence" value="ECO:0007669"/>
    <property type="project" value="TreeGrafter"/>
</dbReference>
<dbReference type="PANTHER" id="PTHR23502">
    <property type="entry name" value="MAJOR FACILITATOR SUPERFAMILY"/>
    <property type="match status" value="1"/>
</dbReference>
<feature type="transmembrane region" description="Helical" evidence="5">
    <location>
        <begin position="142"/>
        <end position="161"/>
    </location>
</feature>
<organism evidence="6 7">
    <name type="scientific">Clonostachys byssicola</name>
    <dbReference type="NCBI Taxonomy" id="160290"/>
    <lineage>
        <taxon>Eukaryota</taxon>
        <taxon>Fungi</taxon>
        <taxon>Dikarya</taxon>
        <taxon>Ascomycota</taxon>
        <taxon>Pezizomycotina</taxon>
        <taxon>Sordariomycetes</taxon>
        <taxon>Hypocreomycetidae</taxon>
        <taxon>Hypocreales</taxon>
        <taxon>Bionectriaceae</taxon>
        <taxon>Clonostachys</taxon>
    </lineage>
</organism>
<comment type="subcellular location">
    <subcellularLocation>
        <location evidence="1">Membrane</location>
        <topology evidence="1">Multi-pass membrane protein</topology>
    </subcellularLocation>
</comment>
<dbReference type="GO" id="GO:1990961">
    <property type="term" value="P:xenobiotic detoxification by transmembrane export across the plasma membrane"/>
    <property type="evidence" value="ECO:0007669"/>
    <property type="project" value="TreeGrafter"/>
</dbReference>
<accession>A0A9N9XXC9</accession>
<evidence type="ECO:0000256" key="1">
    <source>
        <dbReference type="ARBA" id="ARBA00004141"/>
    </source>
</evidence>
<feature type="transmembrane region" description="Helical" evidence="5">
    <location>
        <begin position="246"/>
        <end position="273"/>
    </location>
</feature>
<comment type="caution">
    <text evidence="6">The sequence shown here is derived from an EMBL/GenBank/DDBJ whole genome shotgun (WGS) entry which is preliminary data.</text>
</comment>
<evidence type="ECO:0000313" key="6">
    <source>
        <dbReference type="EMBL" id="CAG9978480.1"/>
    </source>
</evidence>